<dbReference type="PRINTS" id="PR01217">
    <property type="entry name" value="PRICHEXTENSN"/>
</dbReference>
<feature type="compositionally biased region" description="Pro residues" evidence="3">
    <location>
        <begin position="253"/>
        <end position="264"/>
    </location>
</feature>
<proteinExistence type="evidence at protein level"/>
<dbReference type="SMART" id="SM00276">
    <property type="entry name" value="GLECT"/>
    <property type="match status" value="1"/>
</dbReference>
<dbReference type="Bgee" id="WBGene00021020">
    <property type="expression patterns" value="Expressed in larva and 4 other cell types or tissues"/>
</dbReference>
<keyword evidence="6" id="KW-1185">Reference proteome</keyword>
<dbReference type="GO" id="GO:0030246">
    <property type="term" value="F:carbohydrate binding"/>
    <property type="evidence" value="ECO:0007669"/>
    <property type="project" value="UniProtKB-UniRule"/>
</dbReference>
<name>H2KZL0_CAEEL</name>
<dbReference type="RefSeq" id="NP_741096.1">
    <property type="nucleotide sequence ID" value="NM_171083.4"/>
</dbReference>
<protein>
    <recommendedName>
        <fullName evidence="2">Galectin</fullName>
    </recommendedName>
</protein>
<dbReference type="OMA" id="FVHRVDP"/>
<dbReference type="SUPFAM" id="SSF49899">
    <property type="entry name" value="Concanavalin A-like lectins/glucanases"/>
    <property type="match status" value="1"/>
</dbReference>
<dbReference type="InterPro" id="IPR001079">
    <property type="entry name" value="Galectin_CRD"/>
</dbReference>
<dbReference type="InParanoid" id="H2KZL0"/>
<dbReference type="AlphaFoldDB" id="H2KZL0"/>
<dbReference type="InterPro" id="IPR013320">
    <property type="entry name" value="ConA-like_dom_sf"/>
</dbReference>
<dbReference type="CTD" id="175361"/>
<dbReference type="AGR" id="WB:WBGene00021020"/>
<evidence type="ECO:0000313" key="6">
    <source>
        <dbReference type="Proteomes" id="UP000001940"/>
    </source>
</evidence>
<gene>
    <name evidence="5" type="ORF">CELE_W04B5.3</name>
    <name evidence="5 7" type="ORF">W04B5.3</name>
</gene>
<dbReference type="ExpressionAtlas" id="H2KZL0">
    <property type="expression patterns" value="baseline and differential"/>
</dbReference>
<dbReference type="FunCoup" id="H2KZL0">
    <property type="interactions" value="3"/>
</dbReference>
<dbReference type="eggNOG" id="ENOG502TGFU">
    <property type="taxonomic scope" value="Eukaryota"/>
</dbReference>
<evidence type="ECO:0000256" key="1">
    <source>
        <dbReference type="ARBA" id="ARBA00022734"/>
    </source>
</evidence>
<dbReference type="Proteomes" id="UP000001940">
    <property type="component" value="Chromosome III"/>
</dbReference>
<dbReference type="PROSITE" id="PS51304">
    <property type="entry name" value="GALECTIN"/>
    <property type="match status" value="1"/>
</dbReference>
<dbReference type="SMR" id="H2KZL0"/>
<dbReference type="SMART" id="SM00908">
    <property type="entry name" value="Gal-bind_lectin"/>
    <property type="match status" value="1"/>
</dbReference>
<dbReference type="Pfam" id="PF00337">
    <property type="entry name" value="Gal-bind_lectin"/>
    <property type="match status" value="1"/>
</dbReference>
<dbReference type="GeneID" id="175361"/>
<dbReference type="Gene3D" id="2.60.120.200">
    <property type="match status" value="1"/>
</dbReference>
<dbReference type="PeptideAtlas" id="H2KZL0"/>
<keyword evidence="8" id="KW-1267">Proteomics identification</keyword>
<accession>H2KZL0</accession>
<dbReference type="WormBase" id="W04B5.3b">
    <property type="protein sequence ID" value="CE30200"/>
    <property type="gene ID" value="WBGene00021020"/>
</dbReference>
<keyword evidence="1 2" id="KW-0430">Lectin</keyword>
<evidence type="ECO:0000256" key="2">
    <source>
        <dbReference type="RuleBase" id="RU102079"/>
    </source>
</evidence>
<dbReference type="PaxDb" id="6239-W04B5.3b"/>
<reference evidence="5 6" key="1">
    <citation type="journal article" date="1998" name="Science">
        <title>Genome sequence of the nematode C. elegans: a platform for investigating biology.</title>
        <authorList>
            <consortium name="The C. elegans sequencing consortium"/>
            <person name="Sulson J.E."/>
            <person name="Waterston R."/>
        </authorList>
    </citation>
    <scope>NUCLEOTIDE SEQUENCE [LARGE SCALE GENOMIC DNA]</scope>
    <source>
        <strain evidence="5 6">Bristol N2</strain>
    </source>
</reference>
<dbReference type="EMBL" id="BX284603">
    <property type="protein sequence ID" value="CCD68650.1"/>
    <property type="molecule type" value="Genomic_DNA"/>
</dbReference>
<evidence type="ECO:0000313" key="5">
    <source>
        <dbReference type="EMBL" id="CCD68650.1"/>
    </source>
</evidence>
<evidence type="ECO:0000313" key="7">
    <source>
        <dbReference type="WormBase" id="W04B5.3b"/>
    </source>
</evidence>
<organism evidence="5 6">
    <name type="scientific">Caenorhabditis elegans</name>
    <dbReference type="NCBI Taxonomy" id="6239"/>
    <lineage>
        <taxon>Eukaryota</taxon>
        <taxon>Metazoa</taxon>
        <taxon>Ecdysozoa</taxon>
        <taxon>Nematoda</taxon>
        <taxon>Chromadorea</taxon>
        <taxon>Rhabditida</taxon>
        <taxon>Rhabditina</taxon>
        <taxon>Rhabditomorpha</taxon>
        <taxon>Rhabditoidea</taxon>
        <taxon>Rhabditidae</taxon>
        <taxon>Peloderinae</taxon>
        <taxon>Caenorhabditis</taxon>
    </lineage>
</organism>
<evidence type="ECO:0000259" key="4">
    <source>
        <dbReference type="PROSITE" id="PS51304"/>
    </source>
</evidence>
<evidence type="ECO:0000256" key="3">
    <source>
        <dbReference type="SAM" id="MobiDB-lite"/>
    </source>
</evidence>
<evidence type="ECO:0007829" key="8">
    <source>
        <dbReference type="PeptideAtlas" id="H2KZL0"/>
    </source>
</evidence>
<sequence length="426" mass="46411">MKPPWHCTMPFRRDIPAGFPVGTTFKLTGKPYEDIQKSIFVIFNTNNGDQALRVELVLVQPSKLKIDCTVSQKKSTAVETLVVCPLNQRAVLKIITSQHSFQILFNESKVADFVHRVDPTLVKSVLVSGPMITEDVTITPGTSQPLPSYEQATSPPVEMMANMNLGTPQKVPLPDNEPFPPAPMPQPAAPPTQITMTTAPGSTGTTSSSFYFTGGSQGFSNHPYPLPGLIDNSTHASQQNPVGTLPPQTSMPSAPPITQAPPTPAGAAYTSPYTSVPMPQPPSSVPLSYTPAPTPSVPYTVTYPQSANSTPGIPQPLPQQMSRQQAPIYQNQQQMPPGYNPYLQQQQQQMAATVPMPYPSGAAAVPVSAMAPQVVQYPTTVVPYSYPAVQPYPMYQQYPMGYGYQPEVYYYDGGHHHHRHHHHHCD</sequence>
<feature type="region of interest" description="Disordered" evidence="3">
    <location>
        <begin position="230"/>
        <end position="269"/>
    </location>
</feature>
<feature type="compositionally biased region" description="Polar residues" evidence="3">
    <location>
        <begin position="231"/>
        <end position="251"/>
    </location>
</feature>
<feature type="domain" description="Galectin" evidence="4">
    <location>
        <begin position="11"/>
        <end position="139"/>
    </location>
</feature>
<dbReference type="OrthoDB" id="5871144at2759"/>